<dbReference type="Proteomes" id="UP001165064">
    <property type="component" value="Unassembled WGS sequence"/>
</dbReference>
<gene>
    <name evidence="1" type="ORF">Amon02_001126600</name>
</gene>
<evidence type="ECO:0000313" key="1">
    <source>
        <dbReference type="EMBL" id="GMF01473.1"/>
    </source>
</evidence>
<sequence>MMRDLGDSLVTAKDELKELREGSADRKVLTDELDAKNQELDKLKGELEVLRVQNSNVVTDYEVSKASLAKKLEAATTAKDLAETKLKEVTETVGKLEKAITENDERSKEVKEDLRKYQKDLADLRKEFDSKTKSYATEKKKLESQIEILKKEKAVAQKTIDDLNDFKSNEAQLKLDMATMKTSLNLVISK</sequence>
<organism evidence="1 2">
    <name type="scientific">Ambrosiozyma monospora</name>
    <name type="common">Yeast</name>
    <name type="synonym">Endomycopsis monosporus</name>
    <dbReference type="NCBI Taxonomy" id="43982"/>
    <lineage>
        <taxon>Eukaryota</taxon>
        <taxon>Fungi</taxon>
        <taxon>Dikarya</taxon>
        <taxon>Ascomycota</taxon>
        <taxon>Saccharomycotina</taxon>
        <taxon>Pichiomycetes</taxon>
        <taxon>Pichiales</taxon>
        <taxon>Pichiaceae</taxon>
        <taxon>Ambrosiozyma</taxon>
    </lineage>
</organism>
<accession>A0ACB5U6N6</accession>
<protein>
    <submittedName>
        <fullName evidence="1">Unnamed protein product</fullName>
    </submittedName>
</protein>
<proteinExistence type="predicted"/>
<name>A0ACB5U6N6_AMBMO</name>
<comment type="caution">
    <text evidence="1">The sequence shown here is derived from an EMBL/GenBank/DDBJ whole genome shotgun (WGS) entry which is preliminary data.</text>
</comment>
<reference evidence="1" key="1">
    <citation type="submission" date="2023-04" db="EMBL/GenBank/DDBJ databases">
        <title>Ambrosiozyma monospora NBRC 10751.</title>
        <authorList>
            <person name="Ichikawa N."/>
            <person name="Sato H."/>
            <person name="Tonouchi N."/>
        </authorList>
    </citation>
    <scope>NUCLEOTIDE SEQUENCE</scope>
    <source>
        <strain evidence="1">NBRC 10751</strain>
    </source>
</reference>
<dbReference type="EMBL" id="BSXS01011898">
    <property type="protein sequence ID" value="GMF01473.1"/>
    <property type="molecule type" value="Genomic_DNA"/>
</dbReference>
<keyword evidence="2" id="KW-1185">Reference proteome</keyword>
<evidence type="ECO:0000313" key="2">
    <source>
        <dbReference type="Proteomes" id="UP001165064"/>
    </source>
</evidence>